<sequence>MPQVDLNRSVVDLMPTAFCWVLLKSIVNILLFVMLTVMFQISGM</sequence>
<evidence type="ECO:0000313" key="3">
    <source>
        <dbReference type="Proteomes" id="UP000004995"/>
    </source>
</evidence>
<dbReference type="EnsemblPlants" id="KQL16193">
    <property type="protein sequence ID" value="KQL16193"/>
    <property type="gene ID" value="SETIT_025669mg"/>
</dbReference>
<reference evidence="2" key="2">
    <citation type="submission" date="2018-08" db="UniProtKB">
        <authorList>
            <consortium name="EnsemblPlants"/>
        </authorList>
    </citation>
    <scope>IDENTIFICATION</scope>
    <source>
        <strain evidence="2">Yugu1</strain>
    </source>
</reference>
<dbReference type="InParanoid" id="K3ZGG7"/>
<dbReference type="HOGENOM" id="CLU_3225541_0_0_1"/>
<keyword evidence="1" id="KW-0812">Transmembrane</keyword>
<keyword evidence="1" id="KW-1133">Transmembrane helix</keyword>
<protein>
    <submittedName>
        <fullName evidence="2">Uncharacterized protein</fullName>
    </submittedName>
</protein>
<feature type="transmembrane region" description="Helical" evidence="1">
    <location>
        <begin position="20"/>
        <end position="41"/>
    </location>
</feature>
<dbReference type="Proteomes" id="UP000004995">
    <property type="component" value="Unassembled WGS sequence"/>
</dbReference>
<organism evidence="2 3">
    <name type="scientific">Setaria italica</name>
    <name type="common">Foxtail millet</name>
    <name type="synonym">Panicum italicum</name>
    <dbReference type="NCBI Taxonomy" id="4555"/>
    <lineage>
        <taxon>Eukaryota</taxon>
        <taxon>Viridiplantae</taxon>
        <taxon>Streptophyta</taxon>
        <taxon>Embryophyta</taxon>
        <taxon>Tracheophyta</taxon>
        <taxon>Spermatophyta</taxon>
        <taxon>Magnoliopsida</taxon>
        <taxon>Liliopsida</taxon>
        <taxon>Poales</taxon>
        <taxon>Poaceae</taxon>
        <taxon>PACMAD clade</taxon>
        <taxon>Panicoideae</taxon>
        <taxon>Panicodae</taxon>
        <taxon>Paniceae</taxon>
        <taxon>Cenchrinae</taxon>
        <taxon>Setaria</taxon>
    </lineage>
</organism>
<keyword evidence="1" id="KW-0472">Membrane</keyword>
<evidence type="ECO:0000256" key="1">
    <source>
        <dbReference type="SAM" id="Phobius"/>
    </source>
</evidence>
<proteinExistence type="predicted"/>
<dbReference type="Gramene" id="KQL16193">
    <property type="protein sequence ID" value="KQL16193"/>
    <property type="gene ID" value="SETIT_025669mg"/>
</dbReference>
<accession>K3ZGG7</accession>
<evidence type="ECO:0000313" key="2">
    <source>
        <dbReference type="EnsemblPlants" id="KQL16193"/>
    </source>
</evidence>
<name>K3ZGG7_SETIT</name>
<reference evidence="3" key="1">
    <citation type="journal article" date="2012" name="Nat. Biotechnol.">
        <title>Reference genome sequence of the model plant Setaria.</title>
        <authorList>
            <person name="Bennetzen J.L."/>
            <person name="Schmutz J."/>
            <person name="Wang H."/>
            <person name="Percifield R."/>
            <person name="Hawkins J."/>
            <person name="Pontaroli A.C."/>
            <person name="Estep M."/>
            <person name="Feng L."/>
            <person name="Vaughn J.N."/>
            <person name="Grimwood J."/>
            <person name="Jenkins J."/>
            <person name="Barry K."/>
            <person name="Lindquist E."/>
            <person name="Hellsten U."/>
            <person name="Deshpande S."/>
            <person name="Wang X."/>
            <person name="Wu X."/>
            <person name="Mitros T."/>
            <person name="Triplett J."/>
            <person name="Yang X."/>
            <person name="Ye C.Y."/>
            <person name="Mauro-Herrera M."/>
            <person name="Wang L."/>
            <person name="Li P."/>
            <person name="Sharma M."/>
            <person name="Sharma R."/>
            <person name="Ronald P.C."/>
            <person name="Panaud O."/>
            <person name="Kellogg E.A."/>
            <person name="Brutnell T.P."/>
            <person name="Doust A.N."/>
            <person name="Tuskan G.A."/>
            <person name="Rokhsar D."/>
            <person name="Devos K.M."/>
        </authorList>
    </citation>
    <scope>NUCLEOTIDE SEQUENCE [LARGE SCALE GENOMIC DNA]</scope>
    <source>
        <strain evidence="3">cv. Yugu1</strain>
    </source>
</reference>
<dbReference type="AlphaFoldDB" id="K3ZGG7"/>
<dbReference type="EMBL" id="AGNK02001899">
    <property type="status" value="NOT_ANNOTATED_CDS"/>
    <property type="molecule type" value="Genomic_DNA"/>
</dbReference>
<keyword evidence="3" id="KW-1185">Reference proteome</keyword>